<organism evidence="2 3">
    <name type="scientific">Caerostris extrusa</name>
    <name type="common">Bark spider</name>
    <name type="synonym">Caerostris bankana</name>
    <dbReference type="NCBI Taxonomy" id="172846"/>
    <lineage>
        <taxon>Eukaryota</taxon>
        <taxon>Metazoa</taxon>
        <taxon>Ecdysozoa</taxon>
        <taxon>Arthropoda</taxon>
        <taxon>Chelicerata</taxon>
        <taxon>Arachnida</taxon>
        <taxon>Araneae</taxon>
        <taxon>Araneomorphae</taxon>
        <taxon>Entelegynae</taxon>
        <taxon>Araneoidea</taxon>
        <taxon>Araneidae</taxon>
        <taxon>Caerostris</taxon>
    </lineage>
</organism>
<evidence type="ECO:0000256" key="1">
    <source>
        <dbReference type="SAM" id="MobiDB-lite"/>
    </source>
</evidence>
<dbReference type="Proteomes" id="UP001054945">
    <property type="component" value="Unassembled WGS sequence"/>
</dbReference>
<keyword evidence="3" id="KW-1185">Reference proteome</keyword>
<feature type="region of interest" description="Disordered" evidence="1">
    <location>
        <begin position="44"/>
        <end position="94"/>
    </location>
</feature>
<dbReference type="EMBL" id="BPLR01015237">
    <property type="protein sequence ID" value="GIY74622.1"/>
    <property type="molecule type" value="Genomic_DNA"/>
</dbReference>
<feature type="compositionally biased region" description="Basic and acidic residues" evidence="1">
    <location>
        <begin position="44"/>
        <end position="70"/>
    </location>
</feature>
<protein>
    <submittedName>
        <fullName evidence="2">Uncharacterized protein</fullName>
    </submittedName>
</protein>
<comment type="caution">
    <text evidence="2">The sequence shown here is derived from an EMBL/GenBank/DDBJ whole genome shotgun (WGS) entry which is preliminary data.</text>
</comment>
<name>A0AAV4VWG3_CAEEX</name>
<evidence type="ECO:0000313" key="3">
    <source>
        <dbReference type="Proteomes" id="UP001054945"/>
    </source>
</evidence>
<sequence length="94" mass="10963">MQLATLCKQILFLTASSDYSPYRTEYTLSTFIFLRDKLPREKDKLRDKIPARENEKPFNGDFDPKNRQEARATSPRGGRTEQKDFRTVSGTILF</sequence>
<dbReference type="AlphaFoldDB" id="A0AAV4VWG3"/>
<accession>A0AAV4VWG3</accession>
<proteinExistence type="predicted"/>
<gene>
    <name evidence="2" type="ORF">CEXT_511141</name>
</gene>
<reference evidence="2 3" key="1">
    <citation type="submission" date="2021-06" db="EMBL/GenBank/DDBJ databases">
        <title>Caerostris extrusa draft genome.</title>
        <authorList>
            <person name="Kono N."/>
            <person name="Arakawa K."/>
        </authorList>
    </citation>
    <scope>NUCLEOTIDE SEQUENCE [LARGE SCALE GENOMIC DNA]</scope>
</reference>
<evidence type="ECO:0000313" key="2">
    <source>
        <dbReference type="EMBL" id="GIY74622.1"/>
    </source>
</evidence>